<dbReference type="AlphaFoldDB" id="A0A6L2KG83"/>
<reference evidence="3" key="1">
    <citation type="journal article" date="2019" name="Sci. Rep.">
        <title>Draft genome of Tanacetum cinerariifolium, the natural source of mosquito coil.</title>
        <authorList>
            <person name="Yamashiro T."/>
            <person name="Shiraishi A."/>
            <person name="Satake H."/>
            <person name="Nakayama K."/>
        </authorList>
    </citation>
    <scope>NUCLEOTIDE SEQUENCE</scope>
</reference>
<feature type="compositionally biased region" description="Basic and acidic residues" evidence="1">
    <location>
        <begin position="284"/>
        <end position="304"/>
    </location>
</feature>
<name>A0A6L2KG83_TANCI</name>
<gene>
    <name evidence="3" type="ORF">Tci_020496</name>
</gene>
<evidence type="ECO:0000259" key="2">
    <source>
        <dbReference type="Pfam" id="PF25597"/>
    </source>
</evidence>
<sequence>MKDGLKDKRYIIQRLLLFKISRISNDFKTSINGMTIHDSSCKKGKTSLGQLQNKTPYEIFRKFDEKADDGYFLGYSLVSKAFRVFNTRRQQTKETYHITSDERPDAMKFSKPSVDNINITESERYPLDVINKDVIILYSLTNVVNIDYANIFWEDIIIKLNKKTKEKVVSYCRFLSLLIQHKKNEPAYEDSDVTINPTQVFNKHVVFKAPKTSSKAEKKDSKGKKPGAKTGSNKIQTGSNSKGTKDGSFKALGVTSEGGAHTQLSSGRVASSDFTAEADIGKSAPHDTIPRQQDKTKSVSERLEAVLTTSETGKGAKDDSIIMVDENEEEEEHKDEGIHANSNVETKDTSIPKHPSPRCRGRKRKNTQRYGA</sequence>
<evidence type="ECO:0000256" key="1">
    <source>
        <dbReference type="SAM" id="MobiDB-lite"/>
    </source>
</evidence>
<feature type="domain" description="Retroviral polymerase SH3-like" evidence="2">
    <location>
        <begin position="61"/>
        <end position="103"/>
    </location>
</feature>
<evidence type="ECO:0000313" key="3">
    <source>
        <dbReference type="EMBL" id="GEU48518.1"/>
    </source>
</evidence>
<feature type="compositionally biased region" description="Polar residues" evidence="1">
    <location>
        <begin position="262"/>
        <end position="274"/>
    </location>
</feature>
<feature type="compositionally biased region" description="Polar residues" evidence="1">
    <location>
        <begin position="230"/>
        <end position="242"/>
    </location>
</feature>
<accession>A0A6L2KG83</accession>
<organism evidence="3">
    <name type="scientific">Tanacetum cinerariifolium</name>
    <name type="common">Dalmatian daisy</name>
    <name type="synonym">Chrysanthemum cinerariifolium</name>
    <dbReference type="NCBI Taxonomy" id="118510"/>
    <lineage>
        <taxon>Eukaryota</taxon>
        <taxon>Viridiplantae</taxon>
        <taxon>Streptophyta</taxon>
        <taxon>Embryophyta</taxon>
        <taxon>Tracheophyta</taxon>
        <taxon>Spermatophyta</taxon>
        <taxon>Magnoliopsida</taxon>
        <taxon>eudicotyledons</taxon>
        <taxon>Gunneridae</taxon>
        <taxon>Pentapetalae</taxon>
        <taxon>asterids</taxon>
        <taxon>campanulids</taxon>
        <taxon>Asterales</taxon>
        <taxon>Asteraceae</taxon>
        <taxon>Asteroideae</taxon>
        <taxon>Anthemideae</taxon>
        <taxon>Anthemidinae</taxon>
        <taxon>Tanacetum</taxon>
    </lineage>
</organism>
<comment type="caution">
    <text evidence="3">The sequence shown here is derived from an EMBL/GenBank/DDBJ whole genome shotgun (WGS) entry which is preliminary data.</text>
</comment>
<proteinExistence type="predicted"/>
<dbReference type="EMBL" id="BKCJ010002432">
    <property type="protein sequence ID" value="GEU48518.1"/>
    <property type="molecule type" value="Genomic_DNA"/>
</dbReference>
<dbReference type="Pfam" id="PF25597">
    <property type="entry name" value="SH3_retrovirus"/>
    <property type="match status" value="1"/>
</dbReference>
<feature type="compositionally biased region" description="Basic residues" evidence="1">
    <location>
        <begin position="355"/>
        <end position="372"/>
    </location>
</feature>
<dbReference type="InterPro" id="IPR057670">
    <property type="entry name" value="SH3_retrovirus"/>
</dbReference>
<protein>
    <submittedName>
        <fullName evidence="3">Retrovirus-related Pol polyprotein from transposon TNT 1-94</fullName>
    </submittedName>
</protein>
<feature type="region of interest" description="Disordered" evidence="1">
    <location>
        <begin position="211"/>
        <end position="372"/>
    </location>
</feature>